<evidence type="ECO:0000313" key="5">
    <source>
        <dbReference type="Proteomes" id="UP000262712"/>
    </source>
</evidence>
<name>A0A2G1DF43_9BACT</name>
<reference evidence="2 5" key="2">
    <citation type="submission" date="2018-08" db="EMBL/GenBank/DDBJ databases">
        <title>Complete genome of the Arcobacter molluscorum type strain LMG 25693.</title>
        <authorList>
            <person name="Miller W.G."/>
            <person name="Yee E."/>
            <person name="Bono J.L."/>
        </authorList>
    </citation>
    <scope>NUCLEOTIDE SEQUENCE [LARGE SCALE GENOMIC DNA]</scope>
    <source>
        <strain evidence="2 5">CECT 7696</strain>
    </source>
</reference>
<evidence type="ECO:0000256" key="1">
    <source>
        <dbReference type="SAM" id="Phobius"/>
    </source>
</evidence>
<feature type="transmembrane region" description="Helical" evidence="1">
    <location>
        <begin position="86"/>
        <end position="109"/>
    </location>
</feature>
<dbReference type="EMBL" id="NXFY01000023">
    <property type="protein sequence ID" value="PHO17118.1"/>
    <property type="molecule type" value="Genomic_DNA"/>
</dbReference>
<keyword evidence="1" id="KW-0472">Membrane</keyword>
<feature type="transmembrane region" description="Helical" evidence="1">
    <location>
        <begin position="12"/>
        <end position="38"/>
    </location>
</feature>
<dbReference type="RefSeq" id="WP_099343350.1">
    <property type="nucleotide sequence ID" value="NZ_CP032098.1"/>
</dbReference>
<gene>
    <name evidence="2" type="ORF">AMOL_0277</name>
    <name evidence="3" type="ORF">CPU12_11925</name>
</gene>
<organism evidence="3 4">
    <name type="scientific">Malaciobacter molluscorum LMG 25693</name>
    <dbReference type="NCBI Taxonomy" id="870501"/>
    <lineage>
        <taxon>Bacteria</taxon>
        <taxon>Pseudomonadati</taxon>
        <taxon>Campylobacterota</taxon>
        <taxon>Epsilonproteobacteria</taxon>
        <taxon>Campylobacterales</taxon>
        <taxon>Arcobacteraceae</taxon>
        <taxon>Malaciobacter</taxon>
    </lineage>
</organism>
<dbReference type="Proteomes" id="UP000221222">
    <property type="component" value="Unassembled WGS sequence"/>
</dbReference>
<evidence type="ECO:0000313" key="3">
    <source>
        <dbReference type="EMBL" id="PHO17118.1"/>
    </source>
</evidence>
<dbReference type="Proteomes" id="UP000262712">
    <property type="component" value="Chromosome"/>
</dbReference>
<proteinExistence type="predicted"/>
<keyword evidence="1" id="KW-1133">Transmembrane helix</keyword>
<evidence type="ECO:0000313" key="4">
    <source>
        <dbReference type="Proteomes" id="UP000221222"/>
    </source>
</evidence>
<dbReference type="KEGG" id="amol:AMOL_0277"/>
<dbReference type="AlphaFoldDB" id="A0A2G1DF43"/>
<dbReference type="EMBL" id="CP032098">
    <property type="protein sequence ID" value="AXX91293.1"/>
    <property type="molecule type" value="Genomic_DNA"/>
</dbReference>
<accession>A0A2G1DF43</accession>
<sequence>MQTLFNNYSSIIVFLHVISAVLWVGGMIAIRFAIHYSIQDIQEPKIKLERTLENLRRFFNMVIPAILIILLTAIIMIISLNLKQSSLHSIAIAKESIWTIMTIVFITIYTKRNKAQKYFENNDFDNCKKQLAPIAKYFIPLNILLGVIAIYLGVTLRGF</sequence>
<keyword evidence="4" id="KW-1185">Reference proteome</keyword>
<keyword evidence="1" id="KW-0812">Transmembrane</keyword>
<protein>
    <submittedName>
        <fullName evidence="2">Membrane protein</fullName>
    </submittedName>
</protein>
<reference evidence="3 4" key="1">
    <citation type="submission" date="2017-09" db="EMBL/GenBank/DDBJ databases">
        <title>Arcobacter canalis sp. nov., a new species isolated from a water canal contaminated with urban sewage.</title>
        <authorList>
            <person name="Perez-Cataluna A."/>
            <person name="Salas-Masso N."/>
            <person name="Figueras M.J."/>
        </authorList>
    </citation>
    <scope>NUCLEOTIDE SEQUENCE [LARGE SCALE GENOMIC DNA]</scope>
    <source>
        <strain evidence="3 4">F98-3</strain>
    </source>
</reference>
<feature type="transmembrane region" description="Helical" evidence="1">
    <location>
        <begin position="58"/>
        <end position="80"/>
    </location>
</feature>
<feature type="transmembrane region" description="Helical" evidence="1">
    <location>
        <begin position="137"/>
        <end position="156"/>
    </location>
</feature>
<evidence type="ECO:0000313" key="2">
    <source>
        <dbReference type="EMBL" id="AXX91293.1"/>
    </source>
</evidence>